<dbReference type="AlphaFoldDB" id="A0AB35Y277"/>
<protein>
    <submittedName>
        <fullName evidence="2">Uncharacterized protein</fullName>
    </submittedName>
</protein>
<reference evidence="2" key="1">
    <citation type="submission" date="2024-03" db="EMBL/GenBank/DDBJ databases">
        <authorList>
            <person name="Plomp N."/>
            <person name="Harmsen H.J."/>
        </authorList>
    </citation>
    <scope>NUCLEOTIDE SEQUENCE</scope>
    <source>
        <strain evidence="2">HTF-128</strain>
    </source>
</reference>
<gene>
    <name evidence="2" type="ORF">WF834_00995</name>
</gene>
<accession>A0AB35Y277</accession>
<comment type="caution">
    <text evidence="2">The sequence shown here is derived from an EMBL/GenBank/DDBJ whole genome shotgun (WGS) entry which is preliminary data.</text>
</comment>
<feature type="region of interest" description="Disordered" evidence="1">
    <location>
        <begin position="24"/>
        <end position="45"/>
    </location>
</feature>
<evidence type="ECO:0000313" key="2">
    <source>
        <dbReference type="EMBL" id="MEJ5194762.1"/>
    </source>
</evidence>
<organism evidence="2 3">
    <name type="scientific">Faecalibacterium wellingii</name>
    <dbReference type="NCBI Taxonomy" id="2929491"/>
    <lineage>
        <taxon>Bacteria</taxon>
        <taxon>Bacillati</taxon>
        <taxon>Bacillota</taxon>
        <taxon>Clostridia</taxon>
        <taxon>Eubacteriales</taxon>
        <taxon>Oscillospiraceae</taxon>
        <taxon>Faecalibacterium</taxon>
    </lineage>
</organism>
<dbReference type="EMBL" id="JBBFGL010000001">
    <property type="protein sequence ID" value="MEJ5194762.1"/>
    <property type="molecule type" value="Genomic_DNA"/>
</dbReference>
<sequence length="60" mass="6132">MAFKNGSSVHAAVLAVQHKACGQQEHAAEGSAHHRQPVCTGLGQNGRGGSVYCAVTLAMT</sequence>
<name>A0AB35Y277_9FIRM</name>
<evidence type="ECO:0000313" key="3">
    <source>
        <dbReference type="Proteomes" id="UP001373196"/>
    </source>
</evidence>
<evidence type="ECO:0000256" key="1">
    <source>
        <dbReference type="SAM" id="MobiDB-lite"/>
    </source>
</evidence>
<dbReference type="Proteomes" id="UP001373196">
    <property type="component" value="Unassembled WGS sequence"/>
</dbReference>
<proteinExistence type="predicted"/>